<reference evidence="4 5" key="1">
    <citation type="submission" date="2018-02" db="EMBL/GenBank/DDBJ databases">
        <title>Genome sequencing of Solimonas sp. HR-BB.</title>
        <authorList>
            <person name="Lee Y."/>
            <person name="Jeon C.O."/>
        </authorList>
    </citation>
    <scope>NUCLEOTIDE SEQUENCE [LARGE SCALE GENOMIC DNA]</scope>
    <source>
        <strain evidence="4 5">HR-BB</strain>
    </source>
</reference>
<evidence type="ECO:0000256" key="2">
    <source>
        <dbReference type="SAM" id="MobiDB-lite"/>
    </source>
</evidence>
<feature type="domain" description="Band 7" evidence="3">
    <location>
        <begin position="101"/>
        <end position="271"/>
    </location>
</feature>
<dbReference type="AlphaFoldDB" id="A0A2S5TLM3"/>
<keyword evidence="5" id="KW-1185">Reference proteome</keyword>
<dbReference type="SUPFAM" id="SSF117892">
    <property type="entry name" value="Band 7/SPFH domain"/>
    <property type="match status" value="1"/>
</dbReference>
<proteinExistence type="predicted"/>
<organism evidence="4 5">
    <name type="scientific">Solimonas fluminis</name>
    <dbReference type="NCBI Taxonomy" id="2086571"/>
    <lineage>
        <taxon>Bacteria</taxon>
        <taxon>Pseudomonadati</taxon>
        <taxon>Pseudomonadota</taxon>
        <taxon>Gammaproteobacteria</taxon>
        <taxon>Nevskiales</taxon>
        <taxon>Nevskiaceae</taxon>
        <taxon>Solimonas</taxon>
    </lineage>
</organism>
<name>A0A2S5TLM3_9GAMM</name>
<dbReference type="OrthoDB" id="108248at2"/>
<sequence length="457" mass="49392">MTAPRPAHSPGPDSVSSSGPLRAAAAAAGVAASRSGLSGSRVMQEPIQEDAQSEPPAHRPDWRERLGGAAETAAGGAWRVRGRLFALGLVAAAVYGGYRHPPVQTVESGEIAMRSNRVTGGQAAFASGPVMVVPGLHELQRYSLRDRVLRPTESARADGAAPFQSREGLSLGVDLSLRYALDPKRVAEIARQLPADIDHDVVQPALHGVIYRIFTAYTVKEIFSSKRAEIQQKIAAELKPRLAADGILLRDVQLGNVDLPREYRNGMDQLLAEELATEKMQYTLALKDQQVKETALEAEAEKVRREKAAEAAGNEQVIAARAQQEAMKHVLPFKEKQIEQRKLEAEAEKLSRIRYAEGTAEARRLEAAGEADSRRKLADAETYRLEQLGKVNSAQLERDGELLSRHPLLIQKTMADKLSDKVQVIIASPPAGGGFIGSTLLGQAQPQAVAAVTEGEQ</sequence>
<dbReference type="PANTHER" id="PTHR23222:SF0">
    <property type="entry name" value="PROHIBITIN 1"/>
    <property type="match status" value="1"/>
</dbReference>
<comment type="subcellular location">
    <subcellularLocation>
        <location evidence="1">Membrane</location>
        <topology evidence="1">Single-pass membrane protein</topology>
    </subcellularLocation>
</comment>
<dbReference type="InterPro" id="IPR036013">
    <property type="entry name" value="Band_7/SPFH_dom_sf"/>
</dbReference>
<feature type="compositionally biased region" description="Low complexity" evidence="2">
    <location>
        <begin position="10"/>
        <end position="42"/>
    </location>
</feature>
<feature type="region of interest" description="Disordered" evidence="2">
    <location>
        <begin position="1"/>
        <end position="62"/>
    </location>
</feature>
<dbReference type="CDD" id="cd03401">
    <property type="entry name" value="SPFH_prohibitin"/>
    <property type="match status" value="1"/>
</dbReference>
<dbReference type="SMART" id="SM00244">
    <property type="entry name" value="PHB"/>
    <property type="match status" value="1"/>
</dbReference>
<dbReference type="GO" id="GO:0016020">
    <property type="term" value="C:membrane"/>
    <property type="evidence" value="ECO:0007669"/>
    <property type="project" value="UniProtKB-SubCell"/>
</dbReference>
<dbReference type="EMBL" id="PSNW01000001">
    <property type="protein sequence ID" value="PPE75852.1"/>
    <property type="molecule type" value="Genomic_DNA"/>
</dbReference>
<dbReference type="InterPro" id="IPR001107">
    <property type="entry name" value="Band_7"/>
</dbReference>
<comment type="caution">
    <text evidence="4">The sequence shown here is derived from an EMBL/GenBank/DDBJ whole genome shotgun (WGS) entry which is preliminary data.</text>
</comment>
<accession>A0A2S5TLM3</accession>
<dbReference type="Pfam" id="PF01145">
    <property type="entry name" value="Band_7"/>
    <property type="match status" value="1"/>
</dbReference>
<dbReference type="Proteomes" id="UP000238220">
    <property type="component" value="Unassembled WGS sequence"/>
</dbReference>
<evidence type="ECO:0000259" key="3">
    <source>
        <dbReference type="SMART" id="SM00244"/>
    </source>
</evidence>
<evidence type="ECO:0000256" key="1">
    <source>
        <dbReference type="ARBA" id="ARBA00004167"/>
    </source>
</evidence>
<dbReference type="InterPro" id="IPR000163">
    <property type="entry name" value="Prohibitin"/>
</dbReference>
<dbReference type="PANTHER" id="PTHR23222">
    <property type="entry name" value="PROHIBITIN"/>
    <property type="match status" value="1"/>
</dbReference>
<dbReference type="Gene3D" id="3.30.479.30">
    <property type="entry name" value="Band 7 domain"/>
    <property type="match status" value="1"/>
</dbReference>
<evidence type="ECO:0000313" key="5">
    <source>
        <dbReference type="Proteomes" id="UP000238220"/>
    </source>
</evidence>
<gene>
    <name evidence="4" type="ORF">C3942_02915</name>
</gene>
<evidence type="ECO:0000313" key="4">
    <source>
        <dbReference type="EMBL" id="PPE75852.1"/>
    </source>
</evidence>
<protein>
    <submittedName>
        <fullName evidence="4">Spfh domain / band 7 family protein</fullName>
    </submittedName>
</protein>